<feature type="region of interest" description="Disordered" evidence="1">
    <location>
        <begin position="1"/>
        <end position="32"/>
    </location>
</feature>
<dbReference type="InterPro" id="IPR008984">
    <property type="entry name" value="SMAD_FHA_dom_sf"/>
</dbReference>
<name>A0A7S3LFR5_9STRA</name>
<dbReference type="EMBL" id="HBIN01000002">
    <property type="protein sequence ID" value="CAE0429629.1"/>
    <property type="molecule type" value="Transcribed_RNA"/>
</dbReference>
<dbReference type="PROSITE" id="PS50006">
    <property type="entry name" value="FHA_DOMAIN"/>
    <property type="match status" value="1"/>
</dbReference>
<proteinExistence type="predicted"/>
<protein>
    <recommendedName>
        <fullName evidence="2">FHA domain-containing protein</fullName>
    </recommendedName>
</protein>
<evidence type="ECO:0000259" key="2">
    <source>
        <dbReference type="PROSITE" id="PS50006"/>
    </source>
</evidence>
<feature type="compositionally biased region" description="Polar residues" evidence="1">
    <location>
        <begin position="7"/>
        <end position="16"/>
    </location>
</feature>
<dbReference type="Gene3D" id="2.60.200.20">
    <property type="match status" value="1"/>
</dbReference>
<dbReference type="Pfam" id="PF00498">
    <property type="entry name" value="FHA"/>
    <property type="match status" value="1"/>
</dbReference>
<dbReference type="SUPFAM" id="SSF49879">
    <property type="entry name" value="SMAD/FHA domain"/>
    <property type="match status" value="1"/>
</dbReference>
<reference evidence="3" key="1">
    <citation type="submission" date="2021-01" db="EMBL/GenBank/DDBJ databases">
        <authorList>
            <person name="Corre E."/>
            <person name="Pelletier E."/>
            <person name="Niang G."/>
            <person name="Scheremetjew M."/>
            <person name="Finn R."/>
            <person name="Kale V."/>
            <person name="Holt S."/>
            <person name="Cochrane G."/>
            <person name="Meng A."/>
            <person name="Brown T."/>
            <person name="Cohen L."/>
        </authorList>
    </citation>
    <scope>NUCLEOTIDE SEQUENCE</scope>
    <source>
        <strain evidence="3">GSBS06</strain>
    </source>
</reference>
<organism evidence="3">
    <name type="scientific">Aplanochytrium stocchinoi</name>
    <dbReference type="NCBI Taxonomy" id="215587"/>
    <lineage>
        <taxon>Eukaryota</taxon>
        <taxon>Sar</taxon>
        <taxon>Stramenopiles</taxon>
        <taxon>Bigyra</taxon>
        <taxon>Labyrinthulomycetes</taxon>
        <taxon>Thraustochytrida</taxon>
        <taxon>Thraustochytriidae</taxon>
        <taxon>Aplanochytrium</taxon>
    </lineage>
</organism>
<dbReference type="AlphaFoldDB" id="A0A7S3LFR5"/>
<evidence type="ECO:0000256" key="1">
    <source>
        <dbReference type="SAM" id="MobiDB-lite"/>
    </source>
</evidence>
<feature type="domain" description="FHA" evidence="2">
    <location>
        <begin position="123"/>
        <end position="183"/>
    </location>
</feature>
<dbReference type="InterPro" id="IPR000253">
    <property type="entry name" value="FHA_dom"/>
</dbReference>
<accession>A0A7S3LFR5</accession>
<sequence>MVKMKENNASTENSLPETDGKKRKAKSNQYPKDVTVEEYLNQHCEQIVKDVQGHASSLADQLQEEYEELKQLVLSNLERKKTASTKIDGEDDTPSNISVQLFVEAGPYKGRRFEISVCSEKPCLVGRSRGVKFRHGGISLPRDGEVSTTHGKLELDTEREAKDQIVFTDVGSTNGTFVNGEAIEANDPISLHLDDILLCGATPMKIVSIS</sequence>
<gene>
    <name evidence="3" type="ORF">ASTO00021_LOCUS2</name>
</gene>
<evidence type="ECO:0000313" key="3">
    <source>
        <dbReference type="EMBL" id="CAE0429629.1"/>
    </source>
</evidence>
<dbReference type="SMART" id="SM00240">
    <property type="entry name" value="FHA"/>
    <property type="match status" value="1"/>
</dbReference>